<dbReference type="Proteomes" id="UP000325313">
    <property type="component" value="Unassembled WGS sequence"/>
</dbReference>
<sequence>MGNTGGTRRRNRRPVVLVNNPEQLFEYQAVPFGRPYQDKLGRQRVDRVRNRGSHWKTVVSTLPERRLVGHGSKKNNHVAGNSSHLGRILMLLSIGTDMKGRNFIVWTDNKTTESALRSRKSKDFHSNNEWKQIQKLLILEDLDITPLRVSLAENISNGLSRGVQRPHIAENRDLLLKALAKEDELVGKQARKLPMMLWHMTHLWKELSHGSQFDKAVLDMSIMSFWGLSRLSELSYDSELGPISFASSVLISDVIFNTENNSFASITIRNAKKGAPGKPQLITLREQSHRAGYATISLGGKQ</sequence>
<dbReference type="InterPro" id="IPR052055">
    <property type="entry name" value="Hepadnavirus_pol/RT"/>
</dbReference>
<gene>
    <name evidence="1" type="ORF">PGTUg99_004750</name>
</gene>
<dbReference type="PANTHER" id="PTHR33050:SF7">
    <property type="entry name" value="RIBONUCLEASE H"/>
    <property type="match status" value="1"/>
</dbReference>
<dbReference type="AlphaFoldDB" id="A0A5B0SKJ5"/>
<evidence type="ECO:0000313" key="2">
    <source>
        <dbReference type="Proteomes" id="UP000325313"/>
    </source>
</evidence>
<protein>
    <submittedName>
        <fullName evidence="1">Uncharacterized protein</fullName>
    </submittedName>
</protein>
<organism evidence="1 2">
    <name type="scientific">Puccinia graminis f. sp. tritici</name>
    <dbReference type="NCBI Taxonomy" id="56615"/>
    <lineage>
        <taxon>Eukaryota</taxon>
        <taxon>Fungi</taxon>
        <taxon>Dikarya</taxon>
        <taxon>Basidiomycota</taxon>
        <taxon>Pucciniomycotina</taxon>
        <taxon>Pucciniomycetes</taxon>
        <taxon>Pucciniales</taxon>
        <taxon>Pucciniaceae</taxon>
        <taxon>Puccinia</taxon>
    </lineage>
</organism>
<evidence type="ECO:0000313" key="1">
    <source>
        <dbReference type="EMBL" id="KAA1138412.1"/>
    </source>
</evidence>
<reference evidence="1 2" key="1">
    <citation type="submission" date="2019-05" db="EMBL/GenBank/DDBJ databases">
        <title>Emergence of the Ug99 lineage of the wheat stem rust pathogen through somatic hybridization.</title>
        <authorList>
            <person name="Li F."/>
            <person name="Upadhyaya N.M."/>
            <person name="Sperschneider J."/>
            <person name="Matny O."/>
            <person name="Nguyen-Phuc H."/>
            <person name="Mago R."/>
            <person name="Raley C."/>
            <person name="Miller M.E."/>
            <person name="Silverstein K.A.T."/>
            <person name="Henningsen E."/>
            <person name="Hirsch C.D."/>
            <person name="Visser B."/>
            <person name="Pretorius Z.A."/>
            <person name="Steffenson B.J."/>
            <person name="Schwessinger B."/>
            <person name="Dodds P.N."/>
            <person name="Figueroa M."/>
        </authorList>
    </citation>
    <scope>NUCLEOTIDE SEQUENCE [LARGE SCALE GENOMIC DNA]</scope>
    <source>
        <strain evidence="1 2">Ug99</strain>
    </source>
</reference>
<dbReference type="PANTHER" id="PTHR33050">
    <property type="entry name" value="REVERSE TRANSCRIPTASE DOMAIN-CONTAINING PROTEIN"/>
    <property type="match status" value="1"/>
</dbReference>
<name>A0A5B0SKJ5_PUCGR</name>
<dbReference type="EMBL" id="VDEP01000002">
    <property type="protein sequence ID" value="KAA1138412.1"/>
    <property type="molecule type" value="Genomic_DNA"/>
</dbReference>
<proteinExistence type="predicted"/>
<accession>A0A5B0SKJ5</accession>
<comment type="caution">
    <text evidence="1">The sequence shown here is derived from an EMBL/GenBank/DDBJ whole genome shotgun (WGS) entry which is preliminary data.</text>
</comment>